<evidence type="ECO:0000259" key="1">
    <source>
        <dbReference type="SMART" id="SM01126"/>
    </source>
</evidence>
<feature type="domain" description="ISXO2-like transposase" evidence="1">
    <location>
        <begin position="143"/>
        <end position="267"/>
    </location>
</feature>
<dbReference type="InterPro" id="IPR024445">
    <property type="entry name" value="Tnp_ISXO2-like"/>
</dbReference>
<accession>A0A5B7DHF5</accession>
<dbReference type="InterPro" id="IPR053164">
    <property type="entry name" value="IS1016-like_transposase"/>
</dbReference>
<gene>
    <name evidence="2" type="ORF">E2C01_013483</name>
</gene>
<evidence type="ECO:0000313" key="3">
    <source>
        <dbReference type="Proteomes" id="UP000324222"/>
    </source>
</evidence>
<dbReference type="EMBL" id="VSRR010000882">
    <property type="protein sequence ID" value="MPC20535.1"/>
    <property type="molecule type" value="Genomic_DNA"/>
</dbReference>
<comment type="caution">
    <text evidence="2">The sequence shown here is derived from an EMBL/GenBank/DDBJ whole genome shotgun (WGS) entry which is preliminary data.</text>
</comment>
<dbReference type="Proteomes" id="UP000324222">
    <property type="component" value="Unassembled WGS sequence"/>
</dbReference>
<dbReference type="SMART" id="SM01126">
    <property type="entry name" value="DDE_Tnp_IS1595"/>
    <property type="match status" value="1"/>
</dbReference>
<name>A0A5B7DHF5_PORTR</name>
<dbReference type="Pfam" id="PF12762">
    <property type="entry name" value="DDE_Tnp_IS1595"/>
    <property type="match status" value="1"/>
</dbReference>
<dbReference type="PANTHER" id="PTHR47163:SF2">
    <property type="entry name" value="SI:DKEY-17M8.2"/>
    <property type="match status" value="1"/>
</dbReference>
<reference evidence="2 3" key="1">
    <citation type="submission" date="2019-05" db="EMBL/GenBank/DDBJ databases">
        <title>Another draft genome of Portunus trituberculatus and its Hox gene families provides insights of decapod evolution.</title>
        <authorList>
            <person name="Jeong J.-H."/>
            <person name="Song I."/>
            <person name="Kim S."/>
            <person name="Choi T."/>
            <person name="Kim D."/>
            <person name="Ryu S."/>
            <person name="Kim W."/>
        </authorList>
    </citation>
    <scope>NUCLEOTIDE SEQUENCE [LARGE SCALE GENOMIC DNA]</scope>
    <source>
        <tissue evidence="2">Muscle</tissue>
    </source>
</reference>
<protein>
    <submittedName>
        <fullName evidence="2">Putative transposase-like protein</fullName>
    </submittedName>
</protein>
<sequence length="279" mass="32344">MVGYQQYKEEACAYAPVSFSTPGDVWCRQDDQHLDERHCIRHATPKCIHCDRLMTWVKSGRGIDFQWRCPEHKSHKVRARSGSFWQNSRLSFSKLLQLAFFWSYSIQNKTCEEFTGLQNRTVIQWYQYFRNVCSHYLLKNPIMIGGQGVIVELDVPIMSRKRLNKGQLVPERQIFGGVCPDTQEGFLVLVPDSEATTLLPLIQEHVHPGSIIYTDASASYKSIPKMNVEPRYVHCTDNPVCINSVENYLAKAKNKFKTMCGIQFQKENTEVKIMWRLVQ</sequence>
<evidence type="ECO:0000313" key="2">
    <source>
        <dbReference type="EMBL" id="MPC20535.1"/>
    </source>
</evidence>
<dbReference type="OrthoDB" id="75923at2759"/>
<keyword evidence="3" id="KW-1185">Reference proteome</keyword>
<dbReference type="AlphaFoldDB" id="A0A5B7DHF5"/>
<proteinExistence type="predicted"/>
<organism evidence="2 3">
    <name type="scientific">Portunus trituberculatus</name>
    <name type="common">Swimming crab</name>
    <name type="synonym">Neptunus trituberculatus</name>
    <dbReference type="NCBI Taxonomy" id="210409"/>
    <lineage>
        <taxon>Eukaryota</taxon>
        <taxon>Metazoa</taxon>
        <taxon>Ecdysozoa</taxon>
        <taxon>Arthropoda</taxon>
        <taxon>Crustacea</taxon>
        <taxon>Multicrustacea</taxon>
        <taxon>Malacostraca</taxon>
        <taxon>Eumalacostraca</taxon>
        <taxon>Eucarida</taxon>
        <taxon>Decapoda</taxon>
        <taxon>Pleocyemata</taxon>
        <taxon>Brachyura</taxon>
        <taxon>Eubrachyura</taxon>
        <taxon>Portunoidea</taxon>
        <taxon>Portunidae</taxon>
        <taxon>Portuninae</taxon>
        <taxon>Portunus</taxon>
    </lineage>
</organism>
<dbReference type="PANTHER" id="PTHR47163">
    <property type="entry name" value="DDE_TNP_IS1595 DOMAIN-CONTAINING PROTEIN"/>
    <property type="match status" value="1"/>
</dbReference>